<evidence type="ECO:0008006" key="3">
    <source>
        <dbReference type="Google" id="ProtNLM"/>
    </source>
</evidence>
<dbReference type="OrthoDB" id="6630012at2"/>
<protein>
    <recommendedName>
        <fullName evidence="3">Transcriptional regulator, AbiEi antitoxin, Type IV TA system</fullName>
    </recommendedName>
</protein>
<dbReference type="InterPro" id="IPR019238">
    <property type="entry name" value="AbiEi_2"/>
</dbReference>
<dbReference type="AlphaFoldDB" id="A0A1N7B213"/>
<sequence length="342" mass="38139">MKEKEILERATEAFANETGLRTRIWPAPADQLRADALLDVLVDNRTVRFLAEIKAVDRFQTLGTIKAKGEHAPHPLILVAPYITAVTAQQCRALRLPFMDEAGNAYIEAPGLFVYITGKRRPVQTRITPAYRALTPAGLRIVFALLNRPVLANAPYRDIAKAARVALGTVGDVLMDLEHRGHLAPEKPGPRRLLAPRRLQEEWITHYPIKLRPKLNARRFTAPKNDWWRDQDVRQHNAYWGGEVAAAKITGYLKPATATVYLQGKPDALILANRLRPDANGEVELLDAFWTPDTPRQADDVAPPLVIYADLMATADPRNVETAKLIHDQYLATTDGATRPPG</sequence>
<name>A0A1N7B213_9RHOO</name>
<reference evidence="2" key="1">
    <citation type="submission" date="2017-01" db="EMBL/GenBank/DDBJ databases">
        <authorList>
            <person name="Varghese N."/>
            <person name="Submissions S."/>
        </authorList>
    </citation>
    <scope>NUCLEOTIDE SEQUENCE [LARGE SCALE GENOMIC DNA]</scope>
    <source>
        <strain evidence="2">ATCC 51758</strain>
    </source>
</reference>
<dbReference type="STRING" id="34027.SAMN05421829_1169"/>
<keyword evidence="2" id="KW-1185">Reference proteome</keyword>
<dbReference type="RefSeq" id="WP_084205164.1">
    <property type="nucleotide sequence ID" value="NZ_FTMD01000016.1"/>
</dbReference>
<dbReference type="Proteomes" id="UP000186819">
    <property type="component" value="Unassembled WGS sequence"/>
</dbReference>
<organism evidence="1 2">
    <name type="scientific">Aromatoleum tolulyticum</name>
    <dbReference type="NCBI Taxonomy" id="34027"/>
    <lineage>
        <taxon>Bacteria</taxon>
        <taxon>Pseudomonadati</taxon>
        <taxon>Pseudomonadota</taxon>
        <taxon>Betaproteobacteria</taxon>
        <taxon>Rhodocyclales</taxon>
        <taxon>Rhodocyclaceae</taxon>
        <taxon>Aromatoleum</taxon>
    </lineage>
</organism>
<gene>
    <name evidence="1" type="ORF">SAMN05421829_1169</name>
</gene>
<accession>A0A1N7B213</accession>
<proteinExistence type="predicted"/>
<evidence type="ECO:0000313" key="2">
    <source>
        <dbReference type="Proteomes" id="UP000186819"/>
    </source>
</evidence>
<evidence type="ECO:0000313" key="1">
    <source>
        <dbReference type="EMBL" id="SIR45253.1"/>
    </source>
</evidence>
<dbReference type="EMBL" id="FTMD01000016">
    <property type="protein sequence ID" value="SIR45253.1"/>
    <property type="molecule type" value="Genomic_DNA"/>
</dbReference>
<dbReference type="Pfam" id="PF09952">
    <property type="entry name" value="AbiEi_2"/>
    <property type="match status" value="1"/>
</dbReference>